<accession>A0ABQ1ZTB4</accession>
<evidence type="ECO:0000256" key="2">
    <source>
        <dbReference type="SAM" id="MobiDB-lite"/>
    </source>
</evidence>
<dbReference type="PANTHER" id="PTHR43308:SF5">
    <property type="entry name" value="S-LAYER PROTEIN _ PEPTIDOGLYCAN ENDO-BETA-N-ACETYLGLUCOSAMINIDASE"/>
    <property type="match status" value="1"/>
</dbReference>
<comment type="similarity">
    <text evidence="1">Belongs to the intimin/invasin family.</text>
</comment>
<dbReference type="EMBL" id="BMDD01000002">
    <property type="protein sequence ID" value="GGH76782.1"/>
    <property type="molecule type" value="Genomic_DNA"/>
</dbReference>
<dbReference type="PANTHER" id="PTHR43308">
    <property type="entry name" value="OUTER MEMBRANE PROTEIN ALPHA-RELATED"/>
    <property type="match status" value="1"/>
</dbReference>
<dbReference type="InterPro" id="IPR051465">
    <property type="entry name" value="Cell_Envelope_Struct_Comp"/>
</dbReference>
<gene>
    <name evidence="4" type="ORF">GCM10007362_19550</name>
</gene>
<evidence type="ECO:0000313" key="4">
    <source>
        <dbReference type="EMBL" id="GGH76782.1"/>
    </source>
</evidence>
<reference evidence="5" key="1">
    <citation type="journal article" date="2019" name="Int. J. Syst. Evol. Microbiol.">
        <title>The Global Catalogue of Microorganisms (GCM) 10K type strain sequencing project: providing services to taxonomists for standard genome sequencing and annotation.</title>
        <authorList>
            <consortium name="The Broad Institute Genomics Platform"/>
            <consortium name="The Broad Institute Genome Sequencing Center for Infectious Disease"/>
            <person name="Wu L."/>
            <person name="Ma J."/>
        </authorList>
    </citation>
    <scope>NUCLEOTIDE SEQUENCE [LARGE SCALE GENOMIC DNA]</scope>
    <source>
        <strain evidence="5">CCM 8702</strain>
    </source>
</reference>
<protein>
    <recommendedName>
        <fullName evidence="3">SLH domain-containing protein</fullName>
    </recommendedName>
</protein>
<dbReference type="Pfam" id="PF12733">
    <property type="entry name" value="Cadherin-like"/>
    <property type="match status" value="1"/>
</dbReference>
<dbReference type="InterPro" id="IPR025883">
    <property type="entry name" value="Cadherin-like_domain"/>
</dbReference>
<keyword evidence="5" id="KW-1185">Reference proteome</keyword>
<evidence type="ECO:0000259" key="3">
    <source>
        <dbReference type="PROSITE" id="PS51272"/>
    </source>
</evidence>
<organism evidence="4 5">
    <name type="scientific">Saccharibacillus endophyticus</name>
    <dbReference type="NCBI Taxonomy" id="2060666"/>
    <lineage>
        <taxon>Bacteria</taxon>
        <taxon>Bacillati</taxon>
        <taxon>Bacillota</taxon>
        <taxon>Bacilli</taxon>
        <taxon>Bacillales</taxon>
        <taxon>Paenibacillaceae</taxon>
        <taxon>Saccharibacillus</taxon>
    </lineage>
</organism>
<name>A0ABQ1ZTB4_9BACL</name>
<dbReference type="Proteomes" id="UP000605427">
    <property type="component" value="Unassembled WGS sequence"/>
</dbReference>
<dbReference type="InterPro" id="IPR008964">
    <property type="entry name" value="Invasin/intimin_cell_adhesion"/>
</dbReference>
<dbReference type="InterPro" id="IPR001119">
    <property type="entry name" value="SLH_dom"/>
</dbReference>
<dbReference type="SUPFAM" id="SSF49373">
    <property type="entry name" value="Invasin/intimin cell-adhesion fragments"/>
    <property type="match status" value="2"/>
</dbReference>
<evidence type="ECO:0000313" key="5">
    <source>
        <dbReference type="Proteomes" id="UP000605427"/>
    </source>
</evidence>
<feature type="region of interest" description="Disordered" evidence="2">
    <location>
        <begin position="785"/>
        <end position="823"/>
    </location>
</feature>
<feature type="domain" description="SLH" evidence="3">
    <location>
        <begin position="1045"/>
        <end position="1103"/>
    </location>
</feature>
<dbReference type="InterPro" id="IPR003344">
    <property type="entry name" value="Big_1_dom"/>
</dbReference>
<dbReference type="Pfam" id="PF00395">
    <property type="entry name" value="SLH"/>
    <property type="match status" value="3"/>
</dbReference>
<evidence type="ECO:0000256" key="1">
    <source>
        <dbReference type="ARBA" id="ARBA00010116"/>
    </source>
</evidence>
<feature type="domain" description="SLH" evidence="3">
    <location>
        <begin position="1104"/>
        <end position="1166"/>
    </location>
</feature>
<feature type="domain" description="SLH" evidence="3">
    <location>
        <begin position="1181"/>
        <end position="1240"/>
    </location>
</feature>
<proteinExistence type="inferred from homology"/>
<dbReference type="SMART" id="SM00634">
    <property type="entry name" value="BID_1"/>
    <property type="match status" value="2"/>
</dbReference>
<comment type="caution">
    <text evidence="4">The sequence shown here is derived from an EMBL/GenBank/DDBJ whole genome shotgun (WGS) entry which is preliminary data.</text>
</comment>
<dbReference type="Gene3D" id="2.60.40.10">
    <property type="entry name" value="Immunoglobulins"/>
    <property type="match status" value="3"/>
</dbReference>
<dbReference type="Pfam" id="PF02369">
    <property type="entry name" value="Big_1"/>
    <property type="match status" value="2"/>
</dbReference>
<dbReference type="PROSITE" id="PS51272">
    <property type="entry name" value="SLH"/>
    <property type="match status" value="3"/>
</dbReference>
<dbReference type="InterPro" id="IPR013783">
    <property type="entry name" value="Ig-like_fold"/>
</dbReference>
<sequence>MQRQRSEKETGKYSKRVFNIATKSALSAVLIGTLGWPAGLSHAAEREVLDQVSKKGGAGYSTADGFQRQTFMPGYSGKLSRVSYEISISSTQVMNKPVFFELQIVDQSNSQVIASQKLEKDQINGGMQLEFKFDSPPNLIKDQTYLFVIQSSESFMFNASSSNGYPRGEMQGIPNWDLAFETYMLIGDAADPQKSSITPTLSKVEGDGIENSMIQVQLRDAYDNPFADKSIKLISDSSTAQTQPLTAKTDQDGKAAFTVTHTAAEKVKYYAADAVDETRLTADTEIQFVYEKKPSIKLTEAAGTDTFSRTINVQAEASGGSNSIVSEKWASGEKMLTDFQTGGTVVTDHQFTVNRDGVYSVYAKDAAGNESVETITVSGITVPFSAFTSTVTTEQTTLKAGGTSTIAINLIDEDGLAYSAASDVQVQLQSELGTISGIKSLGKGQYEAVFQSTGKVGEEQVSVTADGKKLEQELRLTILPEELDARQSIVTASPESVSADGESFATVTASVYDKYQNPLQDIEVRLESDPVEADVLPQRSIRTDESGRAVFKVTSETARKIDLTLYAVQNGHQPVVLGNPAQVTFVHKKKPEITVLSELNAGLPITKKVTVSADVYGKLNLLESLKWAVGEQTAEYFLNEGTQLANGQTFDVSTSGTYTFYARDASGNATVKTLDIDVPLSADTALAGIWWSKAAEDPQQPLAYNADTRAYEATVTSDVYSVKLTPFTLDPNASVALNGETIPQGESSKELVLQTGENRYDLVVSAQNGEADQSYTIVIVRDAVKPEPQPQPRPPVSGNDSGSGSNAAVTQSPVPVTITPPSSWNLPGLNGEFSVSRQDVLNGNISLTSENAASAASLDAGLVQAWYELNPKAQVTLQTAGGTLSLPVAALQEALSGAAGGSAPRTVVLSASQPAESAMQSVRSEAARLGADMLNTPTSWSITLTGEPSNAADKASAALRKAAKARLVWAANKTDSGTSSISSILKGQRAGLLGASVSNTGETAQPSGTLVRWDTQAGAFRFVTAALGAGEVGVPADGGIYAIVNRPVNFTDLSDHWAKKEVDRLASSLIVEGRTSSTFDSNGKLTRGELAALLVRALGLNSSAEAVPFADTADGWYTDAVNTAYAAGLIRGSEDGFRPNAEVTREEMAVMLERALSLQYASQAAMNGSTLPGAVATSASMPKNAANEQISSWAEEAVQNLRQLGIMQGDAAGKLHPQNDVTRAEAAALIVRLLQYGGRM</sequence>
<feature type="compositionally biased region" description="Low complexity" evidence="2">
    <location>
        <begin position="797"/>
        <end position="823"/>
    </location>
</feature>